<evidence type="ECO:0000256" key="4">
    <source>
        <dbReference type="ARBA" id="ARBA00022538"/>
    </source>
</evidence>
<keyword evidence="3" id="KW-0813">Transport</keyword>
<evidence type="ECO:0000256" key="5">
    <source>
        <dbReference type="ARBA" id="ARBA00022692"/>
    </source>
</evidence>
<evidence type="ECO:0000313" key="15">
    <source>
        <dbReference type="EMBL" id="UYN56141.1"/>
    </source>
</evidence>
<reference evidence="15" key="1">
    <citation type="submission" date="2022-10" db="EMBL/GenBank/DDBJ databases">
        <title>Comparative genomic analysis and in-vitro probiotic properties of the potential probiotic L. chiayiensis AACE 3.</title>
        <authorList>
            <person name="Kang X."/>
        </authorList>
    </citation>
    <scope>NUCLEOTIDE SEQUENCE</scope>
    <source>
        <strain evidence="15">AACE 3</strain>
    </source>
</reference>
<comment type="subcellular location">
    <subcellularLocation>
        <location evidence="1">Membrane</location>
        <topology evidence="1">Multi-pass membrane protein</topology>
    </subcellularLocation>
</comment>
<keyword evidence="7" id="KW-0630">Potassium</keyword>
<keyword evidence="5 14" id="KW-0812">Transmembrane</keyword>
<accession>A0ABY6H4N6</accession>
<keyword evidence="11" id="KW-0407">Ion channel</keyword>
<dbReference type="PANTHER" id="PTHR31462">
    <property type="entry name" value="ENDOSOMAL/LYSOSOMAL POTASSIUM CHANNEL TMEM175"/>
    <property type="match status" value="1"/>
</dbReference>
<feature type="transmembrane region" description="Helical" evidence="14">
    <location>
        <begin position="43"/>
        <end position="62"/>
    </location>
</feature>
<feature type="transmembrane region" description="Helical" evidence="14">
    <location>
        <begin position="78"/>
        <end position="99"/>
    </location>
</feature>
<evidence type="ECO:0000256" key="14">
    <source>
        <dbReference type="SAM" id="Phobius"/>
    </source>
</evidence>
<evidence type="ECO:0000256" key="8">
    <source>
        <dbReference type="ARBA" id="ARBA00022989"/>
    </source>
</evidence>
<sequence>MISKDLKNRLDTFIDAIIAIIITIMVLELPAKSWQNHVHITDFFLAVGVYAVSFCFVANVWYQQATLFSTVKRIPRRIVIWEFILVFLLSLVPALTRLMSGDVEILSVEIYGALYLLVITVFRIISRTIVHQQARNKAEMQRIYTSIYGTHNLENVLMIAAIMVLAIFFPKAAYVLYIAIPIRSFFTIDSDARELTGIQQMGTTGRHDYLRMNREQQMKFRRLVGEFIRESRGAHGDTAATKAAWEKFSTAAQQELKIDPATLNQWFTAFQQVKKNGKAETTAKRPTPDRSRQS</sequence>
<evidence type="ECO:0000256" key="2">
    <source>
        <dbReference type="ARBA" id="ARBA00006920"/>
    </source>
</evidence>
<evidence type="ECO:0000256" key="9">
    <source>
        <dbReference type="ARBA" id="ARBA00023065"/>
    </source>
</evidence>
<evidence type="ECO:0000256" key="3">
    <source>
        <dbReference type="ARBA" id="ARBA00022448"/>
    </source>
</evidence>
<organism evidence="15 16">
    <name type="scientific">Lacticaseibacillus chiayiensis</name>
    <dbReference type="NCBI Taxonomy" id="2100821"/>
    <lineage>
        <taxon>Bacteria</taxon>
        <taxon>Bacillati</taxon>
        <taxon>Bacillota</taxon>
        <taxon>Bacilli</taxon>
        <taxon>Lactobacillales</taxon>
        <taxon>Lactobacillaceae</taxon>
        <taxon>Lacticaseibacillus</taxon>
    </lineage>
</organism>
<feature type="transmembrane region" description="Helical" evidence="14">
    <location>
        <begin position="156"/>
        <end position="180"/>
    </location>
</feature>
<evidence type="ECO:0000256" key="7">
    <source>
        <dbReference type="ARBA" id="ARBA00022958"/>
    </source>
</evidence>
<comment type="similarity">
    <text evidence="2">Belongs to the TMEM175 family.</text>
</comment>
<evidence type="ECO:0000256" key="1">
    <source>
        <dbReference type="ARBA" id="ARBA00004141"/>
    </source>
</evidence>
<evidence type="ECO:0000313" key="16">
    <source>
        <dbReference type="Proteomes" id="UP001164790"/>
    </source>
</evidence>
<dbReference type="Proteomes" id="UP001164790">
    <property type="component" value="Chromosome"/>
</dbReference>
<keyword evidence="4" id="KW-0633">Potassium transport</keyword>
<dbReference type="Pfam" id="PF06736">
    <property type="entry name" value="TMEM175"/>
    <property type="match status" value="1"/>
</dbReference>
<gene>
    <name evidence="15" type="ORF">OFW50_11830</name>
</gene>
<keyword evidence="16" id="KW-1185">Reference proteome</keyword>
<keyword evidence="9" id="KW-0406">Ion transport</keyword>
<keyword evidence="8 14" id="KW-1133">Transmembrane helix</keyword>
<feature type="transmembrane region" description="Helical" evidence="14">
    <location>
        <begin position="105"/>
        <end position="125"/>
    </location>
</feature>
<feature type="compositionally biased region" description="Basic and acidic residues" evidence="13">
    <location>
        <begin position="277"/>
        <end position="294"/>
    </location>
</feature>
<proteinExistence type="inferred from homology"/>
<dbReference type="PANTHER" id="PTHR31462:SF5">
    <property type="entry name" value="ENDOSOMAL_LYSOSOMAL PROTON CHANNEL TMEM175"/>
    <property type="match status" value="1"/>
</dbReference>
<keyword evidence="6" id="KW-0631">Potassium channel</keyword>
<name>A0ABY6H4N6_9LACO</name>
<evidence type="ECO:0000256" key="11">
    <source>
        <dbReference type="ARBA" id="ARBA00023303"/>
    </source>
</evidence>
<protein>
    <submittedName>
        <fullName evidence="15">TMEM175 family protein</fullName>
    </submittedName>
</protein>
<dbReference type="InterPro" id="IPR010617">
    <property type="entry name" value="TMEM175-like"/>
</dbReference>
<dbReference type="EMBL" id="CP107523">
    <property type="protein sequence ID" value="UYN56141.1"/>
    <property type="molecule type" value="Genomic_DNA"/>
</dbReference>
<evidence type="ECO:0000256" key="6">
    <source>
        <dbReference type="ARBA" id="ARBA00022826"/>
    </source>
</evidence>
<dbReference type="RefSeq" id="WP_129301166.1">
    <property type="nucleotide sequence ID" value="NZ_CP074378.1"/>
</dbReference>
<keyword evidence="10 14" id="KW-0472">Membrane</keyword>
<evidence type="ECO:0000256" key="13">
    <source>
        <dbReference type="SAM" id="MobiDB-lite"/>
    </source>
</evidence>
<evidence type="ECO:0000256" key="12">
    <source>
        <dbReference type="ARBA" id="ARBA00034430"/>
    </source>
</evidence>
<evidence type="ECO:0000256" key="10">
    <source>
        <dbReference type="ARBA" id="ARBA00023136"/>
    </source>
</evidence>
<feature type="transmembrane region" description="Helical" evidence="14">
    <location>
        <begin position="12"/>
        <end position="31"/>
    </location>
</feature>
<feature type="region of interest" description="Disordered" evidence="13">
    <location>
        <begin position="274"/>
        <end position="294"/>
    </location>
</feature>
<comment type="catalytic activity">
    <reaction evidence="12">
        <text>K(+)(in) = K(+)(out)</text>
        <dbReference type="Rhea" id="RHEA:29463"/>
        <dbReference type="ChEBI" id="CHEBI:29103"/>
    </reaction>
</comment>